<dbReference type="AlphaFoldDB" id="A0AAW6M9N5"/>
<organism evidence="1 2">
    <name type="scientific">Bacteroides cellulosilyticus</name>
    <dbReference type="NCBI Taxonomy" id="246787"/>
    <lineage>
        <taxon>Bacteria</taxon>
        <taxon>Pseudomonadati</taxon>
        <taxon>Bacteroidota</taxon>
        <taxon>Bacteroidia</taxon>
        <taxon>Bacteroidales</taxon>
        <taxon>Bacteroidaceae</taxon>
        <taxon>Bacteroides</taxon>
    </lineage>
</organism>
<gene>
    <name evidence="1" type="ORF">PZH42_29230</name>
</gene>
<name>A0AAW6M9N5_9BACE</name>
<dbReference type="EMBL" id="JARFID010000680">
    <property type="protein sequence ID" value="MDE8698081.1"/>
    <property type="molecule type" value="Genomic_DNA"/>
</dbReference>
<sequence length="48" mass="5611">METMEANELMRYAYELLQVHSNEECARILREVVAECQVCINNCEEGVF</sequence>
<protein>
    <submittedName>
        <fullName evidence="1">Uncharacterized protein</fullName>
    </submittedName>
</protein>
<dbReference type="Proteomes" id="UP001221924">
    <property type="component" value="Unassembled WGS sequence"/>
</dbReference>
<proteinExistence type="predicted"/>
<comment type="caution">
    <text evidence="1">The sequence shown here is derived from an EMBL/GenBank/DDBJ whole genome shotgun (WGS) entry which is preliminary data.</text>
</comment>
<evidence type="ECO:0000313" key="2">
    <source>
        <dbReference type="Proteomes" id="UP001221924"/>
    </source>
</evidence>
<reference evidence="1" key="1">
    <citation type="submission" date="2023-03" db="EMBL/GenBank/DDBJ databases">
        <title>DFI Biobank Strains.</title>
        <authorList>
            <person name="Mostad J."/>
            <person name="Paddock L."/>
            <person name="Medina S."/>
            <person name="Waligurski E."/>
            <person name="Barat B."/>
            <person name="Smith R."/>
            <person name="Burgo V."/>
            <person name="Metcalfe C."/>
            <person name="Woodson C."/>
            <person name="Sundararajan A."/>
            <person name="Ramaswamy R."/>
            <person name="Lin H."/>
            <person name="Pamer E.G."/>
        </authorList>
    </citation>
    <scope>NUCLEOTIDE SEQUENCE</scope>
    <source>
        <strain evidence="1">DFI.9.5</strain>
    </source>
</reference>
<dbReference type="RefSeq" id="WP_275203063.1">
    <property type="nucleotide sequence ID" value="NZ_JARFID010000680.1"/>
</dbReference>
<evidence type="ECO:0000313" key="1">
    <source>
        <dbReference type="EMBL" id="MDE8698081.1"/>
    </source>
</evidence>
<accession>A0AAW6M9N5</accession>